<dbReference type="AlphaFoldDB" id="A0A9Q3H5Y1"/>
<dbReference type="Pfam" id="PF14223">
    <property type="entry name" value="Retrotran_gag_2"/>
    <property type="match status" value="1"/>
</dbReference>
<reference evidence="1" key="1">
    <citation type="submission" date="2021-03" db="EMBL/GenBank/DDBJ databases">
        <title>Draft genome sequence of rust myrtle Austropuccinia psidii MF-1, a brazilian biotype.</title>
        <authorList>
            <person name="Quecine M.C."/>
            <person name="Pachon D.M.R."/>
            <person name="Bonatelli M.L."/>
            <person name="Correr F.H."/>
            <person name="Franceschini L.M."/>
            <person name="Leite T.F."/>
            <person name="Margarido G.R.A."/>
            <person name="Almeida C.A."/>
            <person name="Ferrarezi J.A."/>
            <person name="Labate C.A."/>
        </authorList>
    </citation>
    <scope>NUCLEOTIDE SEQUENCE</scope>
    <source>
        <strain evidence="1">MF-1</strain>
    </source>
</reference>
<keyword evidence="2" id="KW-1185">Reference proteome</keyword>
<comment type="caution">
    <text evidence="1">The sequence shown here is derived from an EMBL/GenBank/DDBJ whole genome shotgun (WGS) entry which is preliminary data.</text>
</comment>
<accession>A0A9Q3H5Y1</accession>
<proteinExistence type="predicted"/>
<name>A0A9Q3H5Y1_9BASI</name>
<gene>
    <name evidence="1" type="ORF">O181_030839</name>
</gene>
<dbReference type="EMBL" id="AVOT02010917">
    <property type="protein sequence ID" value="MBW0491124.1"/>
    <property type="molecule type" value="Genomic_DNA"/>
</dbReference>
<dbReference type="OrthoDB" id="8029976at2759"/>
<organism evidence="1 2">
    <name type="scientific">Austropuccinia psidii MF-1</name>
    <dbReference type="NCBI Taxonomy" id="1389203"/>
    <lineage>
        <taxon>Eukaryota</taxon>
        <taxon>Fungi</taxon>
        <taxon>Dikarya</taxon>
        <taxon>Basidiomycota</taxon>
        <taxon>Pucciniomycotina</taxon>
        <taxon>Pucciniomycetes</taxon>
        <taxon>Pucciniales</taxon>
        <taxon>Sphaerophragmiaceae</taxon>
        <taxon>Austropuccinia</taxon>
    </lineage>
</organism>
<sequence>MCFLLRSKELLDVCQNSIGQDATPVSRNRWNKLSFEAINLITSRINQRVFLEVVRHETSDKADLLWTSINKHYASKRNMNKGRVCINWQKLNYTGHLQLYINNTQKFLLDLQSVSVELSLEILLYIILGKLGNDPSLTQVVKMITLNDNLLERPDQALLCLQEYTNLQTEKVIPKDSPPASALISSSDHKFKINHFCSNGLHNPKCMIHRKDHCYAENRHLQPKQNTSATFQGSI</sequence>
<evidence type="ECO:0000313" key="2">
    <source>
        <dbReference type="Proteomes" id="UP000765509"/>
    </source>
</evidence>
<dbReference type="Proteomes" id="UP000765509">
    <property type="component" value="Unassembled WGS sequence"/>
</dbReference>
<evidence type="ECO:0000313" key="1">
    <source>
        <dbReference type="EMBL" id="MBW0491124.1"/>
    </source>
</evidence>
<protein>
    <submittedName>
        <fullName evidence="1">Uncharacterized protein</fullName>
    </submittedName>
</protein>